<accession>A0A699R4S1</accession>
<feature type="region of interest" description="Disordered" evidence="1">
    <location>
        <begin position="63"/>
        <end position="89"/>
    </location>
</feature>
<dbReference type="AlphaFoldDB" id="A0A699R4S1"/>
<feature type="region of interest" description="Disordered" evidence="1">
    <location>
        <begin position="1"/>
        <end position="30"/>
    </location>
</feature>
<reference evidence="2" key="1">
    <citation type="journal article" date="2019" name="Sci. Rep.">
        <title>Draft genome of Tanacetum cinerariifolium, the natural source of mosquito coil.</title>
        <authorList>
            <person name="Yamashiro T."/>
            <person name="Shiraishi A."/>
            <person name="Satake H."/>
            <person name="Nakayama K."/>
        </authorList>
    </citation>
    <scope>NUCLEOTIDE SEQUENCE</scope>
</reference>
<evidence type="ECO:0000256" key="1">
    <source>
        <dbReference type="SAM" id="MobiDB-lite"/>
    </source>
</evidence>
<evidence type="ECO:0000313" key="2">
    <source>
        <dbReference type="EMBL" id="GFC80566.1"/>
    </source>
</evidence>
<gene>
    <name evidence="2" type="ORF">Tci_852536</name>
</gene>
<comment type="caution">
    <text evidence="2">The sequence shown here is derived from an EMBL/GenBank/DDBJ whole genome shotgun (WGS) entry which is preliminary data.</text>
</comment>
<sequence>AVKVQVQGEPPAVDQKASKPPVVDNRPPATVTPLDIELPVGITQPFPYWTPQKNQEINVQGEPPAVDQKASKPPVVDNRPPATVTPLDIELPVGITQPFPY</sequence>
<protein>
    <submittedName>
        <fullName evidence="2">Uncharacterized protein</fullName>
    </submittedName>
</protein>
<proteinExistence type="predicted"/>
<name>A0A699R4S1_TANCI</name>
<feature type="non-terminal residue" evidence="2">
    <location>
        <position position="101"/>
    </location>
</feature>
<dbReference type="EMBL" id="BKCJ011075650">
    <property type="protein sequence ID" value="GFC80566.1"/>
    <property type="molecule type" value="Genomic_DNA"/>
</dbReference>
<feature type="non-terminal residue" evidence="2">
    <location>
        <position position="1"/>
    </location>
</feature>
<organism evidence="2">
    <name type="scientific">Tanacetum cinerariifolium</name>
    <name type="common">Dalmatian daisy</name>
    <name type="synonym">Chrysanthemum cinerariifolium</name>
    <dbReference type="NCBI Taxonomy" id="118510"/>
    <lineage>
        <taxon>Eukaryota</taxon>
        <taxon>Viridiplantae</taxon>
        <taxon>Streptophyta</taxon>
        <taxon>Embryophyta</taxon>
        <taxon>Tracheophyta</taxon>
        <taxon>Spermatophyta</taxon>
        <taxon>Magnoliopsida</taxon>
        <taxon>eudicotyledons</taxon>
        <taxon>Gunneridae</taxon>
        <taxon>Pentapetalae</taxon>
        <taxon>asterids</taxon>
        <taxon>campanulids</taxon>
        <taxon>Asterales</taxon>
        <taxon>Asteraceae</taxon>
        <taxon>Asteroideae</taxon>
        <taxon>Anthemideae</taxon>
        <taxon>Anthemidinae</taxon>
        <taxon>Tanacetum</taxon>
    </lineage>
</organism>